<dbReference type="AlphaFoldDB" id="A0A1F6BW73"/>
<dbReference type="EMBL" id="MFKN01000007">
    <property type="protein sequence ID" value="OGG41194.1"/>
    <property type="molecule type" value="Genomic_DNA"/>
</dbReference>
<dbReference type="InterPro" id="IPR036249">
    <property type="entry name" value="Thioredoxin-like_sf"/>
</dbReference>
<organism evidence="8 9">
    <name type="scientific">Candidatus Kaiserbacteria bacterium GWA2_50_9</name>
    <dbReference type="NCBI Taxonomy" id="1798474"/>
    <lineage>
        <taxon>Bacteria</taxon>
        <taxon>Candidatus Kaiseribacteriota</taxon>
    </lineage>
</organism>
<dbReference type="InterPro" id="IPR012336">
    <property type="entry name" value="Thioredoxin-like_fold"/>
</dbReference>
<accession>A0A1F6BW73</accession>
<reference evidence="8 9" key="1">
    <citation type="journal article" date="2016" name="Nat. Commun.">
        <title>Thousands of microbial genomes shed light on interconnected biogeochemical processes in an aquifer system.</title>
        <authorList>
            <person name="Anantharaman K."/>
            <person name="Brown C.T."/>
            <person name="Hug L.A."/>
            <person name="Sharon I."/>
            <person name="Castelle C.J."/>
            <person name="Probst A.J."/>
            <person name="Thomas B.C."/>
            <person name="Singh A."/>
            <person name="Wilkins M.J."/>
            <person name="Karaoz U."/>
            <person name="Brodie E.L."/>
            <person name="Williams K.H."/>
            <person name="Hubbard S.S."/>
            <person name="Banfield J.F."/>
        </authorList>
    </citation>
    <scope>NUCLEOTIDE SEQUENCE [LARGE SCALE GENOMIC DNA]</scope>
</reference>
<dbReference type="InterPro" id="IPR013766">
    <property type="entry name" value="Thioredoxin_domain"/>
</dbReference>
<evidence type="ECO:0000256" key="6">
    <source>
        <dbReference type="SAM" id="Phobius"/>
    </source>
</evidence>
<keyword evidence="5" id="KW-0676">Redox-active center</keyword>
<gene>
    <name evidence="8" type="ORF">A2118_00475</name>
</gene>
<feature type="domain" description="Thioredoxin" evidence="7">
    <location>
        <begin position="32"/>
        <end position="235"/>
    </location>
</feature>
<evidence type="ECO:0000256" key="3">
    <source>
        <dbReference type="ARBA" id="ARBA00023002"/>
    </source>
</evidence>
<evidence type="ECO:0000313" key="8">
    <source>
        <dbReference type="EMBL" id="OGG41194.1"/>
    </source>
</evidence>
<comment type="similarity">
    <text evidence="1">Belongs to the thioredoxin family. DsbA subfamily.</text>
</comment>
<evidence type="ECO:0000256" key="2">
    <source>
        <dbReference type="ARBA" id="ARBA00022729"/>
    </source>
</evidence>
<dbReference type="GO" id="GO:0016491">
    <property type="term" value="F:oxidoreductase activity"/>
    <property type="evidence" value="ECO:0007669"/>
    <property type="project" value="UniProtKB-KW"/>
</dbReference>
<dbReference type="Gene3D" id="3.40.30.10">
    <property type="entry name" value="Glutaredoxin"/>
    <property type="match status" value="1"/>
</dbReference>
<keyword evidence="6" id="KW-0472">Membrane</keyword>
<keyword evidence="4" id="KW-1015">Disulfide bond</keyword>
<evidence type="ECO:0000256" key="4">
    <source>
        <dbReference type="ARBA" id="ARBA00023157"/>
    </source>
</evidence>
<dbReference type="Proteomes" id="UP000179014">
    <property type="component" value="Unassembled WGS sequence"/>
</dbReference>
<keyword evidence="2" id="KW-0732">Signal</keyword>
<keyword evidence="6" id="KW-1133">Transmembrane helix</keyword>
<evidence type="ECO:0000259" key="7">
    <source>
        <dbReference type="PROSITE" id="PS51352"/>
    </source>
</evidence>
<comment type="caution">
    <text evidence="8">The sequence shown here is derived from an EMBL/GenBank/DDBJ whole genome shotgun (WGS) entry which is preliminary data.</text>
</comment>
<dbReference type="PROSITE" id="PS51352">
    <property type="entry name" value="THIOREDOXIN_2"/>
    <property type="match status" value="1"/>
</dbReference>
<dbReference type="STRING" id="1798474.A2118_00475"/>
<sequence length="236" mass="25402">MDHHHHHPEHGVLKSPYLIPTAIVVGGIIIALAVYISIPKGPTPGVGDASLMRGIDSTDHVFGNPAAKVIIVEYSDFDCPYCKTFSETMHQIIANEGADGDVAWVFREFPLIEIHPNALSHARAAECVARTSGTDAFWRFETVLYAHQPVDPSTYGALAKEAGVTGDAFAKCYADAAGPSSTVETHILRDRQNALDMGAQGTPYSILLVANKDPVVINGGYSYEEMRLVVSQALGK</sequence>
<keyword evidence="3" id="KW-0560">Oxidoreductase</keyword>
<feature type="transmembrane region" description="Helical" evidence="6">
    <location>
        <begin position="17"/>
        <end position="38"/>
    </location>
</feature>
<dbReference type="SUPFAM" id="SSF52833">
    <property type="entry name" value="Thioredoxin-like"/>
    <property type="match status" value="1"/>
</dbReference>
<dbReference type="Pfam" id="PF13462">
    <property type="entry name" value="Thioredoxin_4"/>
    <property type="match status" value="1"/>
</dbReference>
<evidence type="ECO:0000256" key="1">
    <source>
        <dbReference type="ARBA" id="ARBA00005791"/>
    </source>
</evidence>
<dbReference type="PANTHER" id="PTHR13887">
    <property type="entry name" value="GLUTATHIONE S-TRANSFERASE KAPPA"/>
    <property type="match status" value="1"/>
</dbReference>
<dbReference type="PANTHER" id="PTHR13887:SF14">
    <property type="entry name" value="DISULFIDE BOND FORMATION PROTEIN D"/>
    <property type="match status" value="1"/>
</dbReference>
<proteinExistence type="inferred from homology"/>
<evidence type="ECO:0000256" key="5">
    <source>
        <dbReference type="ARBA" id="ARBA00023284"/>
    </source>
</evidence>
<name>A0A1F6BW73_9BACT</name>
<keyword evidence="6" id="KW-0812">Transmembrane</keyword>
<evidence type="ECO:0000313" key="9">
    <source>
        <dbReference type="Proteomes" id="UP000179014"/>
    </source>
</evidence>
<protein>
    <recommendedName>
        <fullName evidence="7">Thioredoxin domain-containing protein</fullName>
    </recommendedName>
</protein>